<dbReference type="Proteomes" id="UP001166291">
    <property type="component" value="Unassembled WGS sequence"/>
</dbReference>
<gene>
    <name evidence="2" type="ORF">KXJ70_15765</name>
</gene>
<name>A0ABS6VVB2_9GAMM</name>
<keyword evidence="1" id="KW-0732">Signal</keyword>
<reference evidence="2" key="1">
    <citation type="submission" date="2021-07" db="EMBL/GenBank/DDBJ databases">
        <title>Zhongshania sp. CAU 1632 isolated from seawater.</title>
        <authorList>
            <person name="Kim W."/>
        </authorList>
    </citation>
    <scope>NUCLEOTIDE SEQUENCE</scope>
    <source>
        <strain evidence="2">CAU 1632</strain>
    </source>
</reference>
<accession>A0ABS6VVB2</accession>
<proteinExistence type="predicted"/>
<keyword evidence="3" id="KW-1185">Reference proteome</keyword>
<dbReference type="CDD" id="cd15482">
    <property type="entry name" value="Sialidase_non-viral"/>
    <property type="match status" value="1"/>
</dbReference>
<dbReference type="EMBL" id="JAHWDQ010000004">
    <property type="protein sequence ID" value="MBW2942252.1"/>
    <property type="molecule type" value="Genomic_DNA"/>
</dbReference>
<evidence type="ECO:0000313" key="2">
    <source>
        <dbReference type="EMBL" id="MBW2942252.1"/>
    </source>
</evidence>
<feature type="chain" id="PRO_5046229581" description="Photosynthesis system II assembly factor Ycf48/Hcf136-like domain-containing protein" evidence="1">
    <location>
        <begin position="25"/>
        <end position="334"/>
    </location>
</feature>
<dbReference type="PANTHER" id="PTHR47199:SF2">
    <property type="entry name" value="PHOTOSYSTEM II STABILITY_ASSEMBLY FACTOR HCF136, CHLOROPLASTIC"/>
    <property type="match status" value="1"/>
</dbReference>
<evidence type="ECO:0000256" key="1">
    <source>
        <dbReference type="SAM" id="SignalP"/>
    </source>
</evidence>
<comment type="caution">
    <text evidence="2">The sequence shown here is derived from an EMBL/GenBank/DDBJ whole genome shotgun (WGS) entry which is preliminary data.</text>
</comment>
<dbReference type="PANTHER" id="PTHR47199">
    <property type="entry name" value="PHOTOSYSTEM II STABILITY/ASSEMBLY FACTOR HCF136, CHLOROPLASTIC"/>
    <property type="match status" value="1"/>
</dbReference>
<sequence>MISKLKKCWVLLMVVIAASSVVVAENITASLIVGGTPHQALFDVTLNGRDGFAVGAGGQIFRTDDGGKTWLLELNDSALSLLGVSFSGANAVAVGQFGVILVRNSEGHWHKVESGTQERIFNVDMNRKGQVVAVGAFGLILNSSDRGETWKDVSPDWSDKFYDPDMRLGGLFEPNIYGVQINEEGKSWVAGELSLVMVSEDAGENWVVKHAGGSSENGVSSTLSAITIRDDGTAFAVGQEGYVLKSLNDGDTWDVVKPATHQNLLGVSSLHSGLVVAPGMREILLSYDDGESWTSVKGLDVNTGWYGAVAISADTEDVIVVGNNSNIIKINYRR</sequence>
<organism evidence="2 3">
    <name type="scientific">Zhongshania aquimaris</name>
    <dbReference type="NCBI Taxonomy" id="2857107"/>
    <lineage>
        <taxon>Bacteria</taxon>
        <taxon>Pseudomonadati</taxon>
        <taxon>Pseudomonadota</taxon>
        <taxon>Gammaproteobacteria</taxon>
        <taxon>Cellvibrionales</taxon>
        <taxon>Spongiibacteraceae</taxon>
        <taxon>Zhongshania</taxon>
    </lineage>
</organism>
<evidence type="ECO:0000313" key="3">
    <source>
        <dbReference type="Proteomes" id="UP001166291"/>
    </source>
</evidence>
<dbReference type="RefSeq" id="WP_219044489.1">
    <property type="nucleotide sequence ID" value="NZ_JAHWDQ010000004.1"/>
</dbReference>
<evidence type="ECO:0008006" key="4">
    <source>
        <dbReference type="Google" id="ProtNLM"/>
    </source>
</evidence>
<protein>
    <recommendedName>
        <fullName evidence="4">Photosynthesis system II assembly factor Ycf48/Hcf136-like domain-containing protein</fullName>
    </recommendedName>
</protein>
<feature type="signal peptide" evidence="1">
    <location>
        <begin position="1"/>
        <end position="24"/>
    </location>
</feature>